<proteinExistence type="predicted"/>
<name>A0A9J5Z7K2_SOLCO</name>
<accession>A0A9J5Z7K2</accession>
<organism evidence="1 2">
    <name type="scientific">Solanum commersonii</name>
    <name type="common">Commerson's wild potato</name>
    <name type="synonym">Commerson's nightshade</name>
    <dbReference type="NCBI Taxonomy" id="4109"/>
    <lineage>
        <taxon>Eukaryota</taxon>
        <taxon>Viridiplantae</taxon>
        <taxon>Streptophyta</taxon>
        <taxon>Embryophyta</taxon>
        <taxon>Tracheophyta</taxon>
        <taxon>Spermatophyta</taxon>
        <taxon>Magnoliopsida</taxon>
        <taxon>eudicotyledons</taxon>
        <taxon>Gunneridae</taxon>
        <taxon>Pentapetalae</taxon>
        <taxon>asterids</taxon>
        <taxon>lamiids</taxon>
        <taxon>Solanales</taxon>
        <taxon>Solanaceae</taxon>
        <taxon>Solanoideae</taxon>
        <taxon>Solaneae</taxon>
        <taxon>Solanum</taxon>
    </lineage>
</organism>
<protein>
    <submittedName>
        <fullName evidence="1">Uncharacterized protein</fullName>
    </submittedName>
</protein>
<evidence type="ECO:0000313" key="1">
    <source>
        <dbReference type="EMBL" id="KAG5608602.1"/>
    </source>
</evidence>
<reference evidence="1 2" key="1">
    <citation type="submission" date="2020-09" db="EMBL/GenBank/DDBJ databases">
        <title>De no assembly of potato wild relative species, Solanum commersonii.</title>
        <authorList>
            <person name="Cho K."/>
        </authorList>
    </citation>
    <scope>NUCLEOTIDE SEQUENCE [LARGE SCALE GENOMIC DNA]</scope>
    <source>
        <strain evidence="1">LZ3.2</strain>
        <tissue evidence="1">Leaf</tissue>
    </source>
</reference>
<dbReference type="AlphaFoldDB" id="A0A9J5Z7K2"/>
<gene>
    <name evidence="1" type="ORF">H5410_019883</name>
</gene>
<keyword evidence="2" id="KW-1185">Reference proteome</keyword>
<dbReference type="EMBL" id="JACXVP010000004">
    <property type="protein sequence ID" value="KAG5608602.1"/>
    <property type="molecule type" value="Genomic_DNA"/>
</dbReference>
<sequence length="254" mass="28847">MVMFQRARFLILLFRYALSFKLMLPLFLLSKWPRGWVSIKGTFVERNGEQKSFNQVKWEPVSLDRNSGGLGVKHLKIHRTSLLHKWLWRFDQEVETLWKIVIARCIFTITQDTAGAEESYGPHNTHMAEHQVVSQKQETVIFRPECATTYATSDSSLVGTLSSSSESEEDSDKLPLSLASFDFSLLFSFCGTLVVDSTAFDPFTSDDITPDEAGTGEETASGAPKSINFFLQDPVQKILELMKVLEMSHHDHQY</sequence>
<dbReference type="Proteomes" id="UP000824120">
    <property type="component" value="Chromosome 4"/>
</dbReference>
<evidence type="ECO:0000313" key="2">
    <source>
        <dbReference type="Proteomes" id="UP000824120"/>
    </source>
</evidence>
<comment type="caution">
    <text evidence="1">The sequence shown here is derived from an EMBL/GenBank/DDBJ whole genome shotgun (WGS) entry which is preliminary data.</text>
</comment>